<gene>
    <name evidence="2" type="ORF">QP029_03565</name>
</gene>
<organism evidence="2 3">
    <name type="scientific">Corynebacterium suedekumii</name>
    <dbReference type="NCBI Taxonomy" id="3049801"/>
    <lineage>
        <taxon>Bacteria</taxon>
        <taxon>Bacillati</taxon>
        <taxon>Actinomycetota</taxon>
        <taxon>Actinomycetes</taxon>
        <taxon>Mycobacteriales</taxon>
        <taxon>Corynebacteriaceae</taxon>
        <taxon>Corynebacterium</taxon>
    </lineage>
</organism>
<dbReference type="EMBL" id="CP126970">
    <property type="protein sequence ID" value="WIM70909.1"/>
    <property type="molecule type" value="Genomic_DNA"/>
</dbReference>
<name>A0ABY8VRW8_9CORY</name>
<sequence length="109" mass="11470">MTTTTITHRPLRLTAIALTGAGALLLTACSGSDDNAGPEQPCQVASYTEDAQEQLDDEGVSAEEVAAVVAETCAGGGDKEWDEEGYWDLEHDGVEVRMQSDGVVTRVAD</sequence>
<accession>A0ABY8VRW8</accession>
<keyword evidence="1" id="KW-0732">Signal</keyword>
<dbReference type="Proteomes" id="UP001238805">
    <property type="component" value="Chromosome"/>
</dbReference>
<evidence type="ECO:0000256" key="1">
    <source>
        <dbReference type="SAM" id="SignalP"/>
    </source>
</evidence>
<evidence type="ECO:0000313" key="3">
    <source>
        <dbReference type="Proteomes" id="UP001238805"/>
    </source>
</evidence>
<protein>
    <recommendedName>
        <fullName evidence="4">PepSY domain-containing protein</fullName>
    </recommendedName>
</protein>
<keyword evidence="3" id="KW-1185">Reference proteome</keyword>
<proteinExistence type="predicted"/>
<evidence type="ECO:0008006" key="4">
    <source>
        <dbReference type="Google" id="ProtNLM"/>
    </source>
</evidence>
<reference evidence="2 3" key="1">
    <citation type="submission" date="2023-05" db="EMBL/GenBank/DDBJ databases">
        <title>Corynebacterium suedekumii sp. nov. and Corynebacterium breve sp. nov. isolated from raw cow's milk.</title>
        <authorList>
            <person name="Baer M.K."/>
            <person name="Mehl L."/>
            <person name="Hellmuth R."/>
            <person name="Marke G."/>
            <person name="Lipski A."/>
        </authorList>
    </citation>
    <scope>NUCLEOTIDE SEQUENCE [LARGE SCALE GENOMIC DNA]</scope>
    <source>
        <strain evidence="2 3">LM112</strain>
    </source>
</reference>
<dbReference type="RefSeq" id="WP_284875489.1">
    <property type="nucleotide sequence ID" value="NZ_CP126970.1"/>
</dbReference>
<feature type="chain" id="PRO_5047313448" description="PepSY domain-containing protein" evidence="1">
    <location>
        <begin position="29"/>
        <end position="109"/>
    </location>
</feature>
<evidence type="ECO:0000313" key="2">
    <source>
        <dbReference type="EMBL" id="WIM70909.1"/>
    </source>
</evidence>
<feature type="signal peptide" evidence="1">
    <location>
        <begin position="1"/>
        <end position="28"/>
    </location>
</feature>